<keyword evidence="1" id="KW-0472">Membrane</keyword>
<evidence type="ECO:0000313" key="2">
    <source>
        <dbReference type="Proteomes" id="UP000046392"/>
    </source>
</evidence>
<dbReference type="AlphaFoldDB" id="A0A0N5BBR9"/>
<feature type="transmembrane region" description="Helical" evidence="1">
    <location>
        <begin position="232"/>
        <end position="249"/>
    </location>
</feature>
<keyword evidence="2" id="KW-1185">Reference proteome</keyword>
<keyword evidence="1" id="KW-1133">Transmembrane helix</keyword>
<keyword evidence="1" id="KW-0812">Transmembrane</keyword>
<dbReference type="PANTHER" id="PTHR36944">
    <property type="entry name" value="PROTEIN CBG02791-RELATED"/>
    <property type="match status" value="1"/>
</dbReference>
<dbReference type="WBParaSite" id="SPAL_0000347500.1">
    <property type="protein sequence ID" value="SPAL_0000347500.1"/>
    <property type="gene ID" value="SPAL_0000347500"/>
</dbReference>
<proteinExistence type="predicted"/>
<reference evidence="3" key="1">
    <citation type="submission" date="2017-02" db="UniProtKB">
        <authorList>
            <consortium name="WormBaseParasite"/>
        </authorList>
    </citation>
    <scope>IDENTIFICATION</scope>
</reference>
<sequence length="251" mass="28611">MENQLGPNKSLGLLQLNFNDFLVAFSNQTFHQQFCKLYHTFQYCYQQCNHNFLLELLTRSSEIIDHFCLYNYQAIQNKFPCLNKLNQETSKQCLKGCTSKHKAVTSMMQNFKHLAMNGDSSQAEKYLSEGCEYVTCSLHCDIPTIAHFCDYETANLVINITRKSFNSMQKVALDTGAISKWPPSCLDLKTYSLPTPLPPPSTTTVRAPSIKINEVQTKVQEPTLKNQSSPTQSLFISYLIALIFIILILRI</sequence>
<protein>
    <submittedName>
        <fullName evidence="3">CPG4 domain-containing protein</fullName>
    </submittedName>
</protein>
<evidence type="ECO:0000256" key="1">
    <source>
        <dbReference type="SAM" id="Phobius"/>
    </source>
</evidence>
<dbReference type="Proteomes" id="UP000046392">
    <property type="component" value="Unplaced"/>
</dbReference>
<name>A0A0N5BBR9_STREA</name>
<evidence type="ECO:0000313" key="3">
    <source>
        <dbReference type="WBParaSite" id="SPAL_0000347500.1"/>
    </source>
</evidence>
<dbReference type="PANTHER" id="PTHR36944:SF1">
    <property type="entry name" value="CPG4 DOMAIN-CONTAINING PROTEIN"/>
    <property type="match status" value="1"/>
</dbReference>
<organism evidence="2 3">
    <name type="scientific">Strongyloides papillosus</name>
    <name type="common">Intestinal threadworm</name>
    <dbReference type="NCBI Taxonomy" id="174720"/>
    <lineage>
        <taxon>Eukaryota</taxon>
        <taxon>Metazoa</taxon>
        <taxon>Ecdysozoa</taxon>
        <taxon>Nematoda</taxon>
        <taxon>Chromadorea</taxon>
        <taxon>Rhabditida</taxon>
        <taxon>Tylenchina</taxon>
        <taxon>Panagrolaimomorpha</taxon>
        <taxon>Strongyloidoidea</taxon>
        <taxon>Strongyloididae</taxon>
        <taxon>Strongyloides</taxon>
    </lineage>
</organism>
<accession>A0A0N5BBR9</accession>